<dbReference type="PANTHER" id="PTHR30137">
    <property type="entry name" value="LUCIFERASE-LIKE MONOOXYGENASE"/>
    <property type="match status" value="1"/>
</dbReference>
<sequence length="322" mass="34387">MRISLLDRSRTRAGRSEQAALADSIERAVTAEQLGHHRFWVAEHHTVPGIASGAPAVLLAAIGQRTERIRLGSGGVMLPNHRPLVVAEQFLMLEALTPGRIDLGLGRSLGFTAPVREALGRTEASTEDFAAEVGQVRDLLEGTAPLTARPVTAEPPPMHLLATGAGLGIAARLGLGVVLGGPVLHADDVGERIAAYRREFRPHRGSAPHVMVSMDLLVADTDAEARELALPEVWAMVRSRETGAFPPLEDPARIRAQELSSRERDRVEKGLESAWAGSPASLRPRVERVLEATGADELLAAGATFDRAALADTDARVMQLLG</sequence>
<dbReference type="InterPro" id="IPR050766">
    <property type="entry name" value="Bact_Lucif_Oxidored"/>
</dbReference>
<gene>
    <name evidence="3" type="ORF">DS079_03010</name>
</gene>
<dbReference type="GO" id="GO:0005829">
    <property type="term" value="C:cytosol"/>
    <property type="evidence" value="ECO:0007669"/>
    <property type="project" value="TreeGrafter"/>
</dbReference>
<evidence type="ECO:0000259" key="2">
    <source>
        <dbReference type="Pfam" id="PF00296"/>
    </source>
</evidence>
<dbReference type="AlphaFoldDB" id="A0A3R8QQT2"/>
<dbReference type="EMBL" id="QOCI01000001">
    <property type="protein sequence ID" value="RRR20379.1"/>
    <property type="molecule type" value="Genomic_DNA"/>
</dbReference>
<dbReference type="Gene3D" id="3.20.20.30">
    <property type="entry name" value="Luciferase-like domain"/>
    <property type="match status" value="1"/>
</dbReference>
<dbReference type="GO" id="GO:0016705">
    <property type="term" value="F:oxidoreductase activity, acting on paired donors, with incorporation or reduction of molecular oxygen"/>
    <property type="evidence" value="ECO:0007669"/>
    <property type="project" value="InterPro"/>
</dbReference>
<evidence type="ECO:0000313" key="3">
    <source>
        <dbReference type="EMBL" id="RRR20379.1"/>
    </source>
</evidence>
<protein>
    <submittedName>
        <fullName evidence="3">LLM class flavin-dependent oxidoreductase</fullName>
    </submittedName>
</protein>
<reference evidence="3 4" key="1">
    <citation type="submission" date="2018-07" db="EMBL/GenBank/DDBJ databases">
        <title>Brachybacteriurn paraconglorneratum KCTC 9916.</title>
        <authorList>
            <person name="Li Y."/>
        </authorList>
    </citation>
    <scope>NUCLEOTIDE SEQUENCE [LARGE SCALE GENOMIC DNA]</scope>
    <source>
        <strain evidence="3 4">KCTC 9916</strain>
    </source>
</reference>
<dbReference type="NCBIfam" id="TIGR03558">
    <property type="entry name" value="oxido_grp_1"/>
    <property type="match status" value="1"/>
</dbReference>
<dbReference type="GeneID" id="78119997"/>
<proteinExistence type="predicted"/>
<name>A0A3R8QQT2_9MICO</name>
<dbReference type="Pfam" id="PF00296">
    <property type="entry name" value="Bac_luciferase"/>
    <property type="match status" value="1"/>
</dbReference>
<dbReference type="RefSeq" id="WP_126984755.1">
    <property type="nucleotide sequence ID" value="NZ_ML133851.1"/>
</dbReference>
<dbReference type="PANTHER" id="PTHR30137:SF6">
    <property type="entry name" value="LUCIFERASE-LIKE MONOOXYGENASE"/>
    <property type="match status" value="1"/>
</dbReference>
<organism evidence="3 4">
    <name type="scientific">Brachybacterium paraconglomeratum</name>
    <dbReference type="NCBI Taxonomy" id="173362"/>
    <lineage>
        <taxon>Bacteria</taxon>
        <taxon>Bacillati</taxon>
        <taxon>Actinomycetota</taxon>
        <taxon>Actinomycetes</taxon>
        <taxon>Micrococcales</taxon>
        <taxon>Dermabacteraceae</taxon>
        <taxon>Brachybacterium</taxon>
    </lineage>
</organism>
<accession>A0A3R8QQT2</accession>
<feature type="domain" description="Luciferase-like" evidence="2">
    <location>
        <begin position="1"/>
        <end position="296"/>
    </location>
</feature>
<evidence type="ECO:0000313" key="4">
    <source>
        <dbReference type="Proteomes" id="UP000274327"/>
    </source>
</evidence>
<dbReference type="InterPro" id="IPR036661">
    <property type="entry name" value="Luciferase-like_sf"/>
</dbReference>
<dbReference type="InterPro" id="IPR019949">
    <property type="entry name" value="CmoO-like"/>
</dbReference>
<comment type="similarity">
    <text evidence="1">To bacterial alkanal monooxygenase alpha and beta chains.</text>
</comment>
<evidence type="ECO:0000256" key="1">
    <source>
        <dbReference type="ARBA" id="ARBA00007789"/>
    </source>
</evidence>
<keyword evidence="4" id="KW-1185">Reference proteome</keyword>
<dbReference type="InterPro" id="IPR011251">
    <property type="entry name" value="Luciferase-like_dom"/>
</dbReference>
<comment type="caution">
    <text evidence="3">The sequence shown here is derived from an EMBL/GenBank/DDBJ whole genome shotgun (WGS) entry which is preliminary data.</text>
</comment>
<dbReference type="SUPFAM" id="SSF51679">
    <property type="entry name" value="Bacterial luciferase-like"/>
    <property type="match status" value="1"/>
</dbReference>
<dbReference type="Proteomes" id="UP000274327">
    <property type="component" value="Unassembled WGS sequence"/>
</dbReference>